<sequence>MLGDVGRTTLWKLVKANELEQVNIGRRSFITAESLQAYVDRLRGSATKDDKSASITLGAAG</sequence>
<dbReference type="Proteomes" id="UP000069443">
    <property type="component" value="Unassembled WGS sequence"/>
</dbReference>
<comment type="caution">
    <text evidence="1">The sequence shown here is derived from an EMBL/GenBank/DDBJ whole genome shotgun (WGS) entry which is preliminary data.</text>
</comment>
<protein>
    <recommendedName>
        <fullName evidence="3">Helix-turn-helix domain-containing protein</fullName>
    </recommendedName>
</protein>
<organism evidence="1 2">
    <name type="scientific">Mycolicibacterium canariasense</name>
    <name type="common">Mycobacterium canariasense</name>
    <dbReference type="NCBI Taxonomy" id="228230"/>
    <lineage>
        <taxon>Bacteria</taxon>
        <taxon>Bacillati</taxon>
        <taxon>Actinomycetota</taxon>
        <taxon>Actinomycetes</taxon>
        <taxon>Mycobacteriales</taxon>
        <taxon>Mycobacteriaceae</taxon>
        <taxon>Mycolicibacterium</taxon>
    </lineage>
</organism>
<gene>
    <name evidence="1" type="ORF">RMCC_2617</name>
</gene>
<evidence type="ECO:0008006" key="3">
    <source>
        <dbReference type="Google" id="ProtNLM"/>
    </source>
</evidence>
<dbReference type="EMBL" id="BCSY01000042">
    <property type="protein sequence ID" value="GAS95651.1"/>
    <property type="molecule type" value="Genomic_DNA"/>
</dbReference>
<evidence type="ECO:0000313" key="1">
    <source>
        <dbReference type="EMBL" id="GAS95651.1"/>
    </source>
</evidence>
<proteinExistence type="predicted"/>
<accession>A0A100WCF1</accession>
<evidence type="ECO:0000313" key="2">
    <source>
        <dbReference type="Proteomes" id="UP000069443"/>
    </source>
</evidence>
<keyword evidence="2" id="KW-1185">Reference proteome</keyword>
<name>A0A100WCF1_MYCCR</name>
<dbReference type="AlphaFoldDB" id="A0A100WCF1"/>
<reference evidence="2" key="1">
    <citation type="journal article" date="2016" name="Genome Announc.">
        <title>Draft Genome Sequences of Five Rapidly Growing Mycobacterium Species, M. thermoresistibile, M. fortuitum subsp. acetamidolyticum, M. canariasense, M. brisbanense, and M. novocastrense.</title>
        <authorList>
            <person name="Katahira K."/>
            <person name="Ogura Y."/>
            <person name="Gotoh Y."/>
            <person name="Hayashi T."/>
        </authorList>
    </citation>
    <scope>NUCLEOTIDE SEQUENCE [LARGE SCALE GENOMIC DNA]</scope>
    <source>
        <strain evidence="2">JCM15298</strain>
    </source>
</reference>
<dbReference type="STRING" id="228230.RMCC_2617"/>
<reference evidence="2" key="2">
    <citation type="submission" date="2016-02" db="EMBL/GenBank/DDBJ databases">
        <title>Draft genome sequence of five rapidly growing Mycobacterium species.</title>
        <authorList>
            <person name="Katahira K."/>
            <person name="Gotou Y."/>
            <person name="Iida K."/>
            <person name="Ogura Y."/>
            <person name="Hayashi T."/>
        </authorList>
    </citation>
    <scope>NUCLEOTIDE SEQUENCE [LARGE SCALE GENOMIC DNA]</scope>
    <source>
        <strain evidence="2">JCM15298</strain>
    </source>
</reference>